<dbReference type="SUPFAM" id="SSF54909">
    <property type="entry name" value="Dimeric alpha+beta barrel"/>
    <property type="match status" value="1"/>
</dbReference>
<dbReference type="InterPro" id="IPR036388">
    <property type="entry name" value="WH-like_DNA-bd_sf"/>
</dbReference>
<dbReference type="InterPro" id="IPR000485">
    <property type="entry name" value="AsnC-type_HTH_dom"/>
</dbReference>
<dbReference type="InterPro" id="IPR019888">
    <property type="entry name" value="Tscrpt_reg_AsnC-like"/>
</dbReference>
<dbReference type="SMART" id="SM00344">
    <property type="entry name" value="HTH_ASNC"/>
    <property type="match status" value="1"/>
</dbReference>
<organism evidence="6 7">
    <name type="scientific">Streptomyces graminofaciens</name>
    <dbReference type="NCBI Taxonomy" id="68212"/>
    <lineage>
        <taxon>Bacteria</taxon>
        <taxon>Bacillati</taxon>
        <taxon>Actinomycetota</taxon>
        <taxon>Actinomycetes</taxon>
        <taxon>Kitasatosporales</taxon>
        <taxon>Streptomycetaceae</taxon>
        <taxon>Streptomyces</taxon>
    </lineage>
</organism>
<dbReference type="InterPro" id="IPR036390">
    <property type="entry name" value="WH_DNA-bd_sf"/>
</dbReference>
<protein>
    <recommendedName>
        <fullName evidence="8">AsnC family transcriptional regulator</fullName>
    </recommendedName>
</protein>
<dbReference type="Pfam" id="PF01037">
    <property type="entry name" value="AsnC_trans_reg"/>
    <property type="match status" value="1"/>
</dbReference>
<evidence type="ECO:0000256" key="1">
    <source>
        <dbReference type="ARBA" id="ARBA00023015"/>
    </source>
</evidence>
<feature type="domain" description="Transcription regulator AsnC/Lrp ligand binding" evidence="4">
    <location>
        <begin position="138"/>
        <end position="185"/>
    </location>
</feature>
<dbReference type="Gene3D" id="1.10.10.10">
    <property type="entry name" value="Winged helix-like DNA-binding domain superfamily/Winged helix DNA-binding domain"/>
    <property type="match status" value="1"/>
</dbReference>
<dbReference type="RefSeq" id="WP_286247758.1">
    <property type="nucleotide sequence ID" value="NZ_AP018448.1"/>
</dbReference>
<evidence type="ECO:0000259" key="5">
    <source>
        <dbReference type="Pfam" id="PF13404"/>
    </source>
</evidence>
<gene>
    <name evidence="6" type="ORF">SGFS_008970</name>
</gene>
<keyword evidence="1" id="KW-0805">Transcription regulation</keyword>
<evidence type="ECO:0000259" key="4">
    <source>
        <dbReference type="Pfam" id="PF01037"/>
    </source>
</evidence>
<dbReference type="SUPFAM" id="SSF46785">
    <property type="entry name" value="Winged helix' DNA-binding domain"/>
    <property type="match status" value="1"/>
</dbReference>
<dbReference type="PANTHER" id="PTHR30154">
    <property type="entry name" value="LEUCINE-RESPONSIVE REGULATORY PROTEIN"/>
    <property type="match status" value="1"/>
</dbReference>
<evidence type="ECO:0008006" key="8">
    <source>
        <dbReference type="Google" id="ProtNLM"/>
    </source>
</evidence>
<keyword evidence="7" id="KW-1185">Reference proteome</keyword>
<reference evidence="6 7" key="1">
    <citation type="journal article" date="2010" name="ChemBioChem">
        <title>Cloning and characterization of the biosynthetic gene cluster of 16-membered macrolide antibiotic FD-891: involvement of a dual functional cytochrome P450 monooxygenase catalyzing epoxidation and hydroxylation.</title>
        <authorList>
            <person name="Kudo F."/>
            <person name="Motegi A."/>
            <person name="Mizoue K."/>
            <person name="Eguchi T."/>
        </authorList>
    </citation>
    <scope>NUCLEOTIDE SEQUENCE [LARGE SCALE GENOMIC DNA]</scope>
    <source>
        <strain evidence="6 7">A-8890</strain>
    </source>
</reference>
<proteinExistence type="predicted"/>
<evidence type="ECO:0000256" key="3">
    <source>
        <dbReference type="ARBA" id="ARBA00023163"/>
    </source>
</evidence>
<dbReference type="Pfam" id="PF13404">
    <property type="entry name" value="HTH_AsnC-type"/>
    <property type="match status" value="1"/>
</dbReference>
<dbReference type="EMBL" id="AP018448">
    <property type="protein sequence ID" value="BBC29603.1"/>
    <property type="molecule type" value="Genomic_DNA"/>
</dbReference>
<keyword evidence="2" id="KW-0238">DNA-binding</keyword>
<evidence type="ECO:0000313" key="7">
    <source>
        <dbReference type="Proteomes" id="UP001321542"/>
    </source>
</evidence>
<dbReference type="Gene3D" id="3.30.70.920">
    <property type="match status" value="1"/>
</dbReference>
<dbReference type="InterPro" id="IPR011008">
    <property type="entry name" value="Dimeric_a/b-barrel"/>
</dbReference>
<feature type="domain" description="HTH asnC-type" evidence="5">
    <location>
        <begin position="68"/>
        <end position="104"/>
    </location>
</feature>
<keyword evidence="3" id="KW-0804">Transcription</keyword>
<name>A0ABM8HKK1_9ACTN</name>
<accession>A0ABM8HKK1</accession>
<dbReference type="Proteomes" id="UP001321542">
    <property type="component" value="Chromosome"/>
</dbReference>
<sequence>MGHYTLDVLSSIPGIAAVRTRIVTHMFTEGGSWQIDALDSAQRARLVPPRGETHADQARGRPEITAHDRVLLRELHRDGRASYQALAKASDTTAPSVRRRLDRLTRLGLLRFRCDFARPLGGWPVAVTFWATAPVKELSAIGHALVRLPEVRNCAAVTGDHNLVVQAVLHSVSDVLRLERRLSETHGDLTITERTMTLRHDKLLGRILDPCGRSVGVVPPDVWRDPSSVSG</sequence>
<dbReference type="PANTHER" id="PTHR30154:SF34">
    <property type="entry name" value="TRANSCRIPTIONAL REGULATOR AZLB"/>
    <property type="match status" value="1"/>
</dbReference>
<evidence type="ECO:0000256" key="2">
    <source>
        <dbReference type="ARBA" id="ARBA00023125"/>
    </source>
</evidence>
<reference evidence="6 7" key="2">
    <citation type="journal article" date="2023" name="ChemBioChem">
        <title>Acyltransferase Domain Exchange between Two Independent Type I Polyketide Synthases in the Same Producer Strain of Macrolide Antibiotics.</title>
        <authorList>
            <person name="Kudo F."/>
            <person name="Kishikawa K."/>
            <person name="Tsuboi K."/>
            <person name="Kido T."/>
            <person name="Usui T."/>
            <person name="Hashimoto J."/>
            <person name="Shin-Ya K."/>
            <person name="Miyanaga A."/>
            <person name="Eguchi T."/>
        </authorList>
    </citation>
    <scope>NUCLEOTIDE SEQUENCE [LARGE SCALE GENOMIC DNA]</scope>
    <source>
        <strain evidence="6 7">A-8890</strain>
    </source>
</reference>
<evidence type="ECO:0000313" key="6">
    <source>
        <dbReference type="EMBL" id="BBC29603.1"/>
    </source>
</evidence>
<dbReference type="InterPro" id="IPR019887">
    <property type="entry name" value="Tscrpt_reg_AsnC/Lrp_C"/>
</dbReference>